<accession>A0ABD6DM38</accession>
<feature type="region of interest" description="Disordered" evidence="4">
    <location>
        <begin position="23"/>
        <end position="89"/>
    </location>
</feature>
<dbReference type="PANTHER" id="PTHR30290:SF9">
    <property type="entry name" value="OLIGOPEPTIDE-BINDING PROTEIN APPA"/>
    <property type="match status" value="1"/>
</dbReference>
<dbReference type="PROSITE" id="PS51318">
    <property type="entry name" value="TAT"/>
    <property type="match status" value="1"/>
</dbReference>
<dbReference type="PIRSF" id="PIRSF002741">
    <property type="entry name" value="MppA"/>
    <property type="match status" value="1"/>
</dbReference>
<name>A0ABD6DM38_9EURY</name>
<proteinExistence type="inferred from homology"/>
<feature type="domain" description="Solute-binding protein family 5" evidence="5">
    <location>
        <begin position="112"/>
        <end position="471"/>
    </location>
</feature>
<dbReference type="Gene3D" id="3.10.105.10">
    <property type="entry name" value="Dipeptide-binding Protein, Domain 3"/>
    <property type="match status" value="1"/>
</dbReference>
<evidence type="ECO:0000256" key="1">
    <source>
        <dbReference type="ARBA" id="ARBA00005695"/>
    </source>
</evidence>
<evidence type="ECO:0000313" key="6">
    <source>
        <dbReference type="EMBL" id="MFD1647406.1"/>
    </source>
</evidence>
<dbReference type="InterPro" id="IPR006311">
    <property type="entry name" value="TAT_signal"/>
</dbReference>
<evidence type="ECO:0000256" key="3">
    <source>
        <dbReference type="ARBA" id="ARBA00022729"/>
    </source>
</evidence>
<gene>
    <name evidence="6" type="ORF">ACFSBL_17090</name>
</gene>
<dbReference type="GO" id="GO:0042597">
    <property type="term" value="C:periplasmic space"/>
    <property type="evidence" value="ECO:0007669"/>
    <property type="project" value="UniProtKB-ARBA"/>
</dbReference>
<dbReference type="AlphaFoldDB" id="A0ABD6DM38"/>
<feature type="compositionally biased region" description="Acidic residues" evidence="4">
    <location>
        <begin position="55"/>
        <end position="67"/>
    </location>
</feature>
<dbReference type="Gene3D" id="3.90.76.10">
    <property type="entry name" value="Dipeptide-binding Protein, Domain 1"/>
    <property type="match status" value="1"/>
</dbReference>
<protein>
    <submittedName>
        <fullName evidence="6">ABC transporter substrate-binding protein</fullName>
    </submittedName>
</protein>
<evidence type="ECO:0000313" key="7">
    <source>
        <dbReference type="Proteomes" id="UP001597034"/>
    </source>
</evidence>
<evidence type="ECO:0000256" key="2">
    <source>
        <dbReference type="ARBA" id="ARBA00022448"/>
    </source>
</evidence>
<dbReference type="SUPFAM" id="SSF53850">
    <property type="entry name" value="Periplasmic binding protein-like II"/>
    <property type="match status" value="1"/>
</dbReference>
<evidence type="ECO:0000259" key="5">
    <source>
        <dbReference type="Pfam" id="PF00496"/>
    </source>
</evidence>
<dbReference type="InterPro" id="IPR039424">
    <property type="entry name" value="SBP_5"/>
</dbReference>
<comment type="similarity">
    <text evidence="1">Belongs to the bacterial solute-binding protein 5 family.</text>
</comment>
<dbReference type="Proteomes" id="UP001597034">
    <property type="component" value="Unassembled WGS sequence"/>
</dbReference>
<comment type="caution">
    <text evidence="6">The sequence shown here is derived from an EMBL/GenBank/DDBJ whole genome shotgun (WGS) entry which is preliminary data.</text>
</comment>
<dbReference type="RefSeq" id="WP_256400537.1">
    <property type="nucleotide sequence ID" value="NZ_JANHJR010000003.1"/>
</dbReference>
<dbReference type="Pfam" id="PF00496">
    <property type="entry name" value="SBP_bac_5"/>
    <property type="match status" value="1"/>
</dbReference>
<dbReference type="InterPro" id="IPR030678">
    <property type="entry name" value="Peptide/Ni-bd"/>
</dbReference>
<dbReference type="PANTHER" id="PTHR30290">
    <property type="entry name" value="PERIPLASMIC BINDING COMPONENT OF ABC TRANSPORTER"/>
    <property type="match status" value="1"/>
</dbReference>
<dbReference type="EMBL" id="JBHUDO010000003">
    <property type="protein sequence ID" value="MFD1647406.1"/>
    <property type="molecule type" value="Genomic_DNA"/>
</dbReference>
<keyword evidence="3" id="KW-0732">Signal</keyword>
<keyword evidence="2" id="KW-0813">Transport</keyword>
<evidence type="ECO:0000256" key="4">
    <source>
        <dbReference type="SAM" id="MobiDB-lite"/>
    </source>
</evidence>
<dbReference type="InterPro" id="IPR000914">
    <property type="entry name" value="SBP_5_dom"/>
</dbReference>
<keyword evidence="7" id="KW-1185">Reference proteome</keyword>
<sequence>MPENGTDRRGFLKYAGGAAVTASLAGCLGGGGDGDGTDTPADTETEGTDGGGGGDDTETDDGGEELPDFPVTVTQGNMPSGLDPHDHRETPTDVVMLHAYEGLITRDAAGAVQPALATDWSRVDGEEAAEFQVREDVTFHNGDTFVAGDAAYSINRIVDPDTGFASPQSDQLAGVSGASAPDDTTVRVTLDGLNPIVFSEFATYCDIMQQSWVEDRSKSEIGQDMNGTGAFQLDSYTQDEQVVLTRYEEYWDDPAEVSELTFTAAAESSTRVNQLLQGETDIIVNVPPQEVNRINNSDAGSVAAAPSTRIIYNAMRYDVEPFSSQQFRQAMNYAIDLESIVSNVLGGFGAQTGQPTLPEFVGHNPDVDPYSYDPDEAERLVDESGHAGVEIELNTPVGRYLKDLEIAQAVAGYIDELPNVTATVNQRDFGSLVDELLTGNIEDKPPWYLIGWGEATFEGALVMTALLSTNGALTSWSNEEFDSLLETAGNSTGDERISALQEANALAHEEAPWIFLNQQFSVYGVSSRVSWEPRSDERIDAYAMSQA</sequence>
<organism evidence="6 7">
    <name type="scientific">Haloarchaeobius litoreus</name>
    <dbReference type="NCBI Taxonomy" id="755306"/>
    <lineage>
        <taxon>Archaea</taxon>
        <taxon>Methanobacteriati</taxon>
        <taxon>Methanobacteriota</taxon>
        <taxon>Stenosarchaea group</taxon>
        <taxon>Halobacteria</taxon>
        <taxon>Halobacteriales</taxon>
        <taxon>Halorubellaceae</taxon>
        <taxon>Haloarchaeobius</taxon>
    </lineage>
</organism>
<dbReference type="Gene3D" id="3.40.190.10">
    <property type="entry name" value="Periplasmic binding protein-like II"/>
    <property type="match status" value="1"/>
</dbReference>
<reference evidence="6 7" key="1">
    <citation type="journal article" date="2019" name="Int. J. Syst. Evol. Microbiol.">
        <title>The Global Catalogue of Microorganisms (GCM) 10K type strain sequencing project: providing services to taxonomists for standard genome sequencing and annotation.</title>
        <authorList>
            <consortium name="The Broad Institute Genomics Platform"/>
            <consortium name="The Broad Institute Genome Sequencing Center for Infectious Disease"/>
            <person name="Wu L."/>
            <person name="Ma J."/>
        </authorList>
    </citation>
    <scope>NUCLEOTIDE SEQUENCE [LARGE SCALE GENOMIC DNA]</scope>
    <source>
        <strain evidence="6 7">CGMCC 1.10390</strain>
    </source>
</reference>